<evidence type="ECO:0000256" key="1">
    <source>
        <dbReference type="SAM" id="MobiDB-lite"/>
    </source>
</evidence>
<feature type="region of interest" description="Disordered" evidence="1">
    <location>
        <begin position="48"/>
        <end position="142"/>
    </location>
</feature>
<dbReference type="GO" id="GO:0005801">
    <property type="term" value="C:cis-Golgi network"/>
    <property type="evidence" value="ECO:0007669"/>
    <property type="project" value="TreeGrafter"/>
</dbReference>
<name>A0A8H4PUH4_9HYPO</name>
<dbReference type="CDD" id="cd03419">
    <property type="entry name" value="GRX_GRXh_1_2_like"/>
    <property type="match status" value="1"/>
</dbReference>
<evidence type="ECO:0000313" key="5">
    <source>
        <dbReference type="Proteomes" id="UP000557566"/>
    </source>
</evidence>
<sequence length="256" mass="27674">MPSPRRLRLLMLATLVAVVLTLMYLSSPDKAAASDKRTIKDFYHKTMDGMSKGNNPPGQAVLDRVPDKDGGGAGREFAADTKDRLKAAEQKAKAKANTQALRPDPPSQIIGVGNSAEGQAKKPRPSKANDDASSGETMEEHAAEMEMNSILKKAPVIIFSKSYCRFSKRAKSILLETYIIKPAPYVVELDEHPLGSLLQDQLLAKTHRRTVPNIMVNGVSIGGSDDIAELDSAGKLAGKLVDLGNKRVEVSERLKA</sequence>
<accession>A0A8H4PUH4</accession>
<dbReference type="PRINTS" id="PR00160">
    <property type="entry name" value="GLUTAREDOXIN"/>
</dbReference>
<dbReference type="InterPro" id="IPR002109">
    <property type="entry name" value="Glutaredoxin"/>
</dbReference>
<dbReference type="PROSITE" id="PS51354">
    <property type="entry name" value="GLUTAREDOXIN_2"/>
    <property type="match status" value="1"/>
</dbReference>
<dbReference type="Gene3D" id="3.40.30.10">
    <property type="entry name" value="Glutaredoxin"/>
    <property type="match status" value="1"/>
</dbReference>
<dbReference type="AlphaFoldDB" id="A0A8H4PUH4"/>
<dbReference type="SUPFAM" id="SSF52833">
    <property type="entry name" value="Thioredoxin-like"/>
    <property type="match status" value="1"/>
</dbReference>
<dbReference type="GO" id="GO:0005796">
    <property type="term" value="C:Golgi lumen"/>
    <property type="evidence" value="ECO:0007669"/>
    <property type="project" value="TreeGrafter"/>
</dbReference>
<dbReference type="EMBL" id="JAAVMX010000003">
    <property type="protein sequence ID" value="KAF4510645.1"/>
    <property type="molecule type" value="Genomic_DNA"/>
</dbReference>
<feature type="domain" description="Glutaredoxin" evidence="3">
    <location>
        <begin position="156"/>
        <end position="221"/>
    </location>
</feature>
<dbReference type="PANTHER" id="PTHR45694">
    <property type="entry name" value="GLUTAREDOXIN 2"/>
    <property type="match status" value="1"/>
</dbReference>
<proteinExistence type="predicted"/>
<keyword evidence="2" id="KW-0732">Signal</keyword>
<dbReference type="Proteomes" id="UP000557566">
    <property type="component" value="Unassembled WGS sequence"/>
</dbReference>
<evidence type="ECO:0000256" key="2">
    <source>
        <dbReference type="SAM" id="SignalP"/>
    </source>
</evidence>
<protein>
    <recommendedName>
        <fullName evidence="3">Glutaredoxin domain-containing protein</fullName>
    </recommendedName>
</protein>
<dbReference type="OrthoDB" id="423313at2759"/>
<dbReference type="GO" id="GO:0034599">
    <property type="term" value="P:cellular response to oxidative stress"/>
    <property type="evidence" value="ECO:0007669"/>
    <property type="project" value="TreeGrafter"/>
</dbReference>
<gene>
    <name evidence="4" type="ORF">G6O67_002520</name>
</gene>
<evidence type="ECO:0000313" key="4">
    <source>
        <dbReference type="EMBL" id="KAF4510645.1"/>
    </source>
</evidence>
<feature type="chain" id="PRO_5034477267" description="Glutaredoxin domain-containing protein" evidence="2">
    <location>
        <begin position="22"/>
        <end position="256"/>
    </location>
</feature>
<dbReference type="InterPro" id="IPR014025">
    <property type="entry name" value="Glutaredoxin_subgr"/>
</dbReference>
<feature type="signal peptide" evidence="2">
    <location>
        <begin position="1"/>
        <end position="21"/>
    </location>
</feature>
<dbReference type="GO" id="GO:0000324">
    <property type="term" value="C:fungal-type vacuole"/>
    <property type="evidence" value="ECO:0007669"/>
    <property type="project" value="TreeGrafter"/>
</dbReference>
<feature type="compositionally biased region" description="Basic and acidic residues" evidence="1">
    <location>
        <begin position="77"/>
        <end position="92"/>
    </location>
</feature>
<keyword evidence="5" id="KW-1185">Reference proteome</keyword>
<reference evidence="4 5" key="1">
    <citation type="journal article" date="2020" name="Genome Biol. Evol.">
        <title>A new high-quality draft genome assembly of the Chinese cordyceps Ophiocordyceps sinensis.</title>
        <authorList>
            <person name="Shu R."/>
            <person name="Zhang J."/>
            <person name="Meng Q."/>
            <person name="Zhang H."/>
            <person name="Zhou G."/>
            <person name="Li M."/>
            <person name="Wu P."/>
            <person name="Zhao Y."/>
            <person name="Chen C."/>
            <person name="Qin Q."/>
        </authorList>
    </citation>
    <scope>NUCLEOTIDE SEQUENCE [LARGE SCALE GENOMIC DNA]</scope>
    <source>
        <strain evidence="4 5">IOZ07</strain>
    </source>
</reference>
<dbReference type="InterPro" id="IPR036249">
    <property type="entry name" value="Thioredoxin-like_sf"/>
</dbReference>
<dbReference type="Pfam" id="PF00462">
    <property type="entry name" value="Glutaredoxin"/>
    <property type="match status" value="1"/>
</dbReference>
<dbReference type="PANTHER" id="PTHR45694:SF5">
    <property type="entry name" value="GLUTAREDOXIN 2"/>
    <property type="match status" value="1"/>
</dbReference>
<dbReference type="GO" id="GO:0015038">
    <property type="term" value="F:glutathione disulfide oxidoreductase activity"/>
    <property type="evidence" value="ECO:0007669"/>
    <property type="project" value="TreeGrafter"/>
</dbReference>
<evidence type="ECO:0000259" key="3">
    <source>
        <dbReference type="Pfam" id="PF00462"/>
    </source>
</evidence>
<comment type="caution">
    <text evidence="4">The sequence shown here is derived from an EMBL/GenBank/DDBJ whole genome shotgun (WGS) entry which is preliminary data.</text>
</comment>
<organism evidence="4 5">
    <name type="scientific">Ophiocordyceps sinensis</name>
    <dbReference type="NCBI Taxonomy" id="72228"/>
    <lineage>
        <taxon>Eukaryota</taxon>
        <taxon>Fungi</taxon>
        <taxon>Dikarya</taxon>
        <taxon>Ascomycota</taxon>
        <taxon>Pezizomycotina</taxon>
        <taxon>Sordariomycetes</taxon>
        <taxon>Hypocreomycetidae</taxon>
        <taxon>Hypocreales</taxon>
        <taxon>Ophiocordycipitaceae</taxon>
        <taxon>Ophiocordyceps</taxon>
    </lineage>
</organism>